<proteinExistence type="predicted"/>
<sequence length="99" mass="11281">PHYDTFTFSKHFQGAEGCEGPENEGIIMRLGKQQQGLEDTYLQRAEQLHVLLGETEGKNLSGIVEQLRSRTSELEDELNMVRKINKDLFDFSANIITKP</sequence>
<evidence type="ECO:0000313" key="2">
    <source>
        <dbReference type="EMBL" id="KAG8594571.1"/>
    </source>
</evidence>
<evidence type="ECO:0000313" key="3">
    <source>
        <dbReference type="Proteomes" id="UP000824782"/>
    </source>
</evidence>
<dbReference type="InterPro" id="IPR026987">
    <property type="entry name" value="WDR18_C"/>
</dbReference>
<dbReference type="Proteomes" id="UP000824782">
    <property type="component" value="Unassembled WGS sequence"/>
</dbReference>
<feature type="non-terminal residue" evidence="2">
    <location>
        <position position="1"/>
    </location>
</feature>
<name>A0AAV7DD72_ENGPU</name>
<gene>
    <name evidence="2" type="ORF">GDO81_001253</name>
</gene>
<dbReference type="AlphaFoldDB" id="A0AAV7DD72"/>
<evidence type="ECO:0000259" key="1">
    <source>
        <dbReference type="Pfam" id="PF14077"/>
    </source>
</evidence>
<protein>
    <recommendedName>
        <fullName evidence="1">WD repeat-containing protein 18 C-terminal domain-containing protein</fullName>
    </recommendedName>
</protein>
<feature type="domain" description="WD repeat-containing protein 18 C-terminal" evidence="1">
    <location>
        <begin position="52"/>
        <end position="99"/>
    </location>
</feature>
<comment type="caution">
    <text evidence="2">The sequence shown here is derived from an EMBL/GenBank/DDBJ whole genome shotgun (WGS) entry which is preliminary data.</text>
</comment>
<accession>A0AAV7DD72</accession>
<dbReference type="Pfam" id="PF14077">
    <property type="entry name" value="WDR18_C"/>
    <property type="match status" value="1"/>
</dbReference>
<organism evidence="2 3">
    <name type="scientific">Engystomops pustulosus</name>
    <name type="common">Tungara frog</name>
    <name type="synonym">Physalaemus pustulosus</name>
    <dbReference type="NCBI Taxonomy" id="76066"/>
    <lineage>
        <taxon>Eukaryota</taxon>
        <taxon>Metazoa</taxon>
        <taxon>Chordata</taxon>
        <taxon>Craniata</taxon>
        <taxon>Vertebrata</taxon>
        <taxon>Euteleostomi</taxon>
        <taxon>Amphibia</taxon>
        <taxon>Batrachia</taxon>
        <taxon>Anura</taxon>
        <taxon>Neobatrachia</taxon>
        <taxon>Hyloidea</taxon>
        <taxon>Leptodactylidae</taxon>
        <taxon>Leiuperinae</taxon>
        <taxon>Engystomops</taxon>
    </lineage>
</organism>
<reference evidence="2" key="1">
    <citation type="thesis" date="2020" institute="ProQuest LLC" country="789 East Eisenhower Parkway, Ann Arbor, MI, USA">
        <title>Comparative Genomics and Chromosome Evolution.</title>
        <authorList>
            <person name="Mudd A.B."/>
        </authorList>
    </citation>
    <scope>NUCLEOTIDE SEQUENCE</scope>
    <source>
        <strain evidence="2">237g6f4</strain>
        <tissue evidence="2">Blood</tissue>
    </source>
</reference>
<dbReference type="EMBL" id="WNYA01000001">
    <property type="protein sequence ID" value="KAG8594571.1"/>
    <property type="molecule type" value="Genomic_DNA"/>
</dbReference>
<keyword evidence="3" id="KW-1185">Reference proteome</keyword>